<sequence>MSRGHPVVLSNGSKWPNKTVAKAYFRALRDRWGVGVVIDDPIDHENLCALLERYDEVIATGPSKVGCGIRHFETRENVSHGGLTIGFWVIRTDDSETDFSFMSAVDGQPRNPDAEFVEACREAVYERISEAKREFFRKHADGAGRLACTVTGELVSAAAARVDYIGKSLRDIAWDFRVSEGWGAAVPQGVISPPADAQVSAQFADMDAMIRFRFFHDRNARMRVVSKSALPSRLAATRNMAVETPLMFV</sequence>
<proteinExistence type="predicted"/>
<gene>
    <name evidence="1" type="ORF">NF348_13480</name>
</gene>
<dbReference type="AlphaFoldDB" id="A0A9Q4FTV9"/>
<organism evidence="1 2">
    <name type="scientific">Devosia ureilytica</name>
    <dbReference type="NCBI Taxonomy" id="2952754"/>
    <lineage>
        <taxon>Bacteria</taxon>
        <taxon>Pseudomonadati</taxon>
        <taxon>Pseudomonadota</taxon>
        <taxon>Alphaproteobacteria</taxon>
        <taxon>Hyphomicrobiales</taxon>
        <taxon>Devosiaceae</taxon>
        <taxon>Devosia</taxon>
    </lineage>
</organism>
<dbReference type="Gene3D" id="3.10.450.40">
    <property type="match status" value="1"/>
</dbReference>
<dbReference type="Proteomes" id="UP001060275">
    <property type="component" value="Unassembled WGS sequence"/>
</dbReference>
<keyword evidence="2" id="KW-1185">Reference proteome</keyword>
<evidence type="ECO:0000313" key="1">
    <source>
        <dbReference type="EMBL" id="MCP8888130.1"/>
    </source>
</evidence>
<name>A0A9Q4FTV9_9HYPH</name>
<reference evidence="1" key="1">
    <citation type="submission" date="2022-06" db="EMBL/GenBank/DDBJ databases">
        <title>Devosia sp. XJ19-45 genome assembly.</title>
        <authorList>
            <person name="Li B."/>
            <person name="Cai M."/>
            <person name="Nie G."/>
            <person name="Li W."/>
        </authorList>
    </citation>
    <scope>NUCLEOTIDE SEQUENCE</scope>
    <source>
        <strain evidence="1">XJ19-45</strain>
    </source>
</reference>
<dbReference type="RefSeq" id="WP_254675201.1">
    <property type="nucleotide sequence ID" value="NZ_JAMWDU010000005.1"/>
</dbReference>
<dbReference type="EMBL" id="JAMWDU010000005">
    <property type="protein sequence ID" value="MCP8888130.1"/>
    <property type="molecule type" value="Genomic_DNA"/>
</dbReference>
<accession>A0A9Q4FTV9</accession>
<comment type="caution">
    <text evidence="1">The sequence shown here is derived from an EMBL/GenBank/DDBJ whole genome shotgun (WGS) entry which is preliminary data.</text>
</comment>
<evidence type="ECO:0000313" key="2">
    <source>
        <dbReference type="Proteomes" id="UP001060275"/>
    </source>
</evidence>
<protein>
    <submittedName>
        <fullName evidence="1">DCL family protein</fullName>
    </submittedName>
</protein>
<dbReference type="Pfam" id="PF11523">
    <property type="entry name" value="DUF3223"/>
    <property type="match status" value="1"/>
</dbReference>